<evidence type="ECO:0000256" key="1">
    <source>
        <dbReference type="ARBA" id="ARBA00009764"/>
    </source>
</evidence>
<comment type="caution">
    <text evidence="9">The sequence shown here is derived from an EMBL/GenBank/DDBJ whole genome shotgun (WGS) entry which is preliminary data.</text>
</comment>
<keyword evidence="3 5" id="KW-0175">Coiled coil</keyword>
<dbReference type="InterPro" id="IPR010809">
    <property type="entry name" value="FliD_C"/>
</dbReference>
<proteinExistence type="inferred from homology"/>
<evidence type="ECO:0000256" key="5">
    <source>
        <dbReference type="RuleBase" id="RU362066"/>
    </source>
</evidence>
<dbReference type="EMBL" id="JBHSOZ010000002">
    <property type="protein sequence ID" value="MFC5711342.1"/>
    <property type="molecule type" value="Genomic_DNA"/>
</dbReference>
<comment type="similarity">
    <text evidence="1 5">Belongs to the FliD family.</text>
</comment>
<protein>
    <recommendedName>
        <fullName evidence="5">Flagellar hook-associated protein 2</fullName>
        <shortName evidence="5">HAP2</shortName>
    </recommendedName>
    <alternativeName>
        <fullName evidence="5">Flagellar cap protein</fullName>
    </alternativeName>
</protein>
<dbReference type="Proteomes" id="UP001596142">
    <property type="component" value="Unassembled WGS sequence"/>
</dbReference>
<feature type="compositionally biased region" description="Low complexity" evidence="6">
    <location>
        <begin position="86"/>
        <end position="96"/>
    </location>
</feature>
<keyword evidence="9" id="KW-0966">Cell projection</keyword>
<comment type="subunit">
    <text evidence="2 5">Homopentamer.</text>
</comment>
<keyword evidence="9" id="KW-0969">Cilium</keyword>
<feature type="domain" description="Flagellar hook-associated protein 2 C-terminal" evidence="8">
    <location>
        <begin position="320"/>
        <end position="581"/>
    </location>
</feature>
<dbReference type="Pfam" id="PF07195">
    <property type="entry name" value="FliD_C"/>
    <property type="match status" value="1"/>
</dbReference>
<evidence type="ECO:0000313" key="10">
    <source>
        <dbReference type="Proteomes" id="UP001596142"/>
    </source>
</evidence>
<keyword evidence="5" id="KW-0964">Secreted</keyword>
<evidence type="ECO:0000259" key="7">
    <source>
        <dbReference type="Pfam" id="PF02465"/>
    </source>
</evidence>
<reference evidence="10" key="1">
    <citation type="journal article" date="2019" name="Int. J. Syst. Evol. Microbiol.">
        <title>The Global Catalogue of Microorganisms (GCM) 10K type strain sequencing project: providing services to taxonomists for standard genome sequencing and annotation.</title>
        <authorList>
            <consortium name="The Broad Institute Genomics Platform"/>
            <consortium name="The Broad Institute Genome Sequencing Center for Infectious Disease"/>
            <person name="Wu L."/>
            <person name="Ma J."/>
        </authorList>
    </citation>
    <scope>NUCLEOTIDE SEQUENCE [LARGE SCALE GENOMIC DNA]</scope>
    <source>
        <strain evidence="10">CECT 7184</strain>
    </source>
</reference>
<gene>
    <name evidence="9" type="ORF">ACFPU1_00960</name>
</gene>
<evidence type="ECO:0000256" key="6">
    <source>
        <dbReference type="SAM" id="MobiDB-lite"/>
    </source>
</evidence>
<evidence type="ECO:0000259" key="8">
    <source>
        <dbReference type="Pfam" id="PF07195"/>
    </source>
</evidence>
<dbReference type="RefSeq" id="WP_385937420.1">
    <property type="nucleotide sequence ID" value="NZ_JBHSOZ010000002.1"/>
</dbReference>
<dbReference type="Pfam" id="PF02465">
    <property type="entry name" value="FliD_N"/>
    <property type="match status" value="1"/>
</dbReference>
<evidence type="ECO:0000256" key="4">
    <source>
        <dbReference type="ARBA" id="ARBA00023143"/>
    </source>
</evidence>
<dbReference type="PANTHER" id="PTHR30288">
    <property type="entry name" value="FLAGELLAR CAP/ASSEMBLY PROTEIN FLID"/>
    <property type="match status" value="1"/>
</dbReference>
<evidence type="ECO:0000313" key="9">
    <source>
        <dbReference type="EMBL" id="MFC5711342.1"/>
    </source>
</evidence>
<organism evidence="9 10">
    <name type="scientific">Thalassorhabdus alkalitolerans</name>
    <dbReference type="NCBI Taxonomy" id="2282697"/>
    <lineage>
        <taxon>Bacteria</taxon>
        <taxon>Bacillati</taxon>
        <taxon>Bacillota</taxon>
        <taxon>Bacilli</taxon>
        <taxon>Bacillales</taxon>
        <taxon>Bacillaceae</taxon>
        <taxon>Thalassorhabdus</taxon>
    </lineage>
</organism>
<comment type="subcellular location">
    <subcellularLocation>
        <location evidence="5">Secreted</location>
    </subcellularLocation>
    <subcellularLocation>
        <location evidence="5">Bacterial flagellum</location>
    </subcellularLocation>
</comment>
<keyword evidence="4 5" id="KW-0975">Bacterial flagellum</keyword>
<evidence type="ECO:0000256" key="3">
    <source>
        <dbReference type="ARBA" id="ARBA00023054"/>
    </source>
</evidence>
<dbReference type="InterPro" id="IPR003481">
    <property type="entry name" value="FliD_N"/>
</dbReference>
<dbReference type="PANTHER" id="PTHR30288:SF0">
    <property type="entry name" value="FLAGELLAR HOOK-ASSOCIATED PROTEIN 2"/>
    <property type="match status" value="1"/>
</dbReference>
<feature type="region of interest" description="Disordered" evidence="6">
    <location>
        <begin position="73"/>
        <end position="96"/>
    </location>
</feature>
<feature type="coiled-coil region" evidence="5">
    <location>
        <begin position="544"/>
        <end position="589"/>
    </location>
</feature>
<sequence length="595" mass="66569">MSDMRMTGFASGMDINQMVSDLMRAEREPLNRMEQDRQLLLWQQEAYREVNRQFADFRTTTFDGIMRRANMTATTVSSTDESKVTASGSASSGEGSYTLSRVDRLASAASNVSSDEILGAEGRLDGDASLWSQLSTHEGMNWETKEHQETIQVNEDSGIAVLESGAIDPDSVEVPGFSVVTSEEDLNEGSVLVDDETGTLQFHASFEGGESLEVTYQSHVFSFDATTYDSEGEEVTENFEFAGTDSLHQVLGDINRSSLGVNAFYDEFSGRVALTRSDTGQYNEAREGEEARTAENGEIKFSDGFLRDVLHLDESNESGGDNAQFTINGLETERTSNSFTIDGVNITLHDTFTEGSVMLGVSTDTEQVFDQVIEFVDEYNALIELVDGKVSEERYRDYPPLTDEQRREMSEREQEMWDERAESGMLRNDRMLSGALDRMRQDMYGSVDTDQGAFSHLTELGITTTSNYQDRGRLEVDEEKLREAIAQDAEGVFQIFAANGETYEEKGAARRLRETLQGTIEQVSQRAGGASAASNQQFTIGREIDQMNDRMTNFERRMQQTEQRYWAQFTRMEQAMAQANAQMEQLMSQMGGMGM</sequence>
<keyword evidence="9" id="KW-0282">Flagellum</keyword>
<feature type="domain" description="Flagellar hook-associated protein 2 N-terminal" evidence="7">
    <location>
        <begin position="11"/>
        <end position="108"/>
    </location>
</feature>
<keyword evidence="10" id="KW-1185">Reference proteome</keyword>
<dbReference type="InterPro" id="IPR040026">
    <property type="entry name" value="FliD"/>
</dbReference>
<dbReference type="NCBIfam" id="NF005833">
    <property type="entry name" value="PRK07737.1"/>
    <property type="match status" value="1"/>
</dbReference>
<name>A0ABW0YIS2_9BACI</name>
<evidence type="ECO:0000256" key="2">
    <source>
        <dbReference type="ARBA" id="ARBA00011255"/>
    </source>
</evidence>
<accession>A0ABW0YIS2</accession>
<comment type="function">
    <text evidence="5">Required for morphogenesis and for the elongation of the flagellar filament by facilitating polymerization of the flagellin monomers at the tip of growing filament. Forms a capping structure, which prevents flagellin subunits (transported through the central channel of the flagellum) from leaking out without polymerization at the distal end.</text>
</comment>